<evidence type="ECO:0000313" key="2">
    <source>
        <dbReference type="Proteomes" id="UP001177260"/>
    </source>
</evidence>
<proteinExistence type="predicted"/>
<sequence>MGSPSSELPKPPIPYIPGLKFTVQSHVCPGPTPVTVWCCQNSDLERVERNQLSPLERCLQNPPLAGQESSQPPHSFDLKIIHSVRVGGDYNSQVFVVKPSGSHPLPEDKTLVAKVYDPLYLDDHDGTINPFKAANQFYTHEVRAYKLLSELQGHRVPRYYGSYTMDITADSSRVRAVRLIVIEYVEGITMLQVHPNGFSRNIRQRIMKTMIDFESTVYHRKDIVLRDLSPRNVMLLETTDLEPSRHLVFVDFASALFNRKLDYPFLTDENFFLGQYVSPLLRWNKDMAREFLDWIDWDWEPWVEKEYAHTAGTITQEMRDRYSS</sequence>
<accession>A0ACC3ATU5</accession>
<name>A0ACC3ATU5_9EURO</name>
<evidence type="ECO:0000313" key="1">
    <source>
        <dbReference type="EMBL" id="KAK1141156.1"/>
    </source>
</evidence>
<organism evidence="1 2">
    <name type="scientific">Aspergillus melleus</name>
    <dbReference type="NCBI Taxonomy" id="138277"/>
    <lineage>
        <taxon>Eukaryota</taxon>
        <taxon>Fungi</taxon>
        <taxon>Dikarya</taxon>
        <taxon>Ascomycota</taxon>
        <taxon>Pezizomycotina</taxon>
        <taxon>Eurotiomycetes</taxon>
        <taxon>Eurotiomycetidae</taxon>
        <taxon>Eurotiales</taxon>
        <taxon>Aspergillaceae</taxon>
        <taxon>Aspergillus</taxon>
        <taxon>Aspergillus subgen. Circumdati</taxon>
    </lineage>
</organism>
<protein>
    <submittedName>
        <fullName evidence="1">Uncharacterized protein</fullName>
    </submittedName>
</protein>
<reference evidence="1 2" key="1">
    <citation type="journal article" date="2023" name="ACS Omega">
        <title>Identification of the Neoaspergillic Acid Biosynthesis Gene Cluster by Establishing an In Vitro CRISPR-Ribonucleoprotein Genetic System in Aspergillus melleus.</title>
        <authorList>
            <person name="Yuan B."/>
            <person name="Grau M.F."/>
            <person name="Murata R.M."/>
            <person name="Torok T."/>
            <person name="Venkateswaran K."/>
            <person name="Stajich J.E."/>
            <person name="Wang C.C.C."/>
        </authorList>
    </citation>
    <scope>NUCLEOTIDE SEQUENCE [LARGE SCALE GENOMIC DNA]</scope>
    <source>
        <strain evidence="1 2">IMV 1140</strain>
    </source>
</reference>
<comment type="caution">
    <text evidence="1">The sequence shown here is derived from an EMBL/GenBank/DDBJ whole genome shotgun (WGS) entry which is preliminary data.</text>
</comment>
<dbReference type="EMBL" id="JAOPJF010000068">
    <property type="protein sequence ID" value="KAK1141156.1"/>
    <property type="molecule type" value="Genomic_DNA"/>
</dbReference>
<gene>
    <name evidence="1" type="ORF">N8T08_009323</name>
</gene>
<dbReference type="Proteomes" id="UP001177260">
    <property type="component" value="Unassembled WGS sequence"/>
</dbReference>
<keyword evidence="2" id="KW-1185">Reference proteome</keyword>